<evidence type="ECO:0000256" key="9">
    <source>
        <dbReference type="SAM" id="SignalP"/>
    </source>
</evidence>
<dbReference type="Gene3D" id="3.80.10.10">
    <property type="entry name" value="Ribonuclease Inhibitor"/>
    <property type="match status" value="1"/>
</dbReference>
<dbReference type="InterPro" id="IPR032675">
    <property type="entry name" value="LRR_dom_sf"/>
</dbReference>
<comment type="subcellular location">
    <subcellularLocation>
        <location evidence="1">Membrane</location>
        <topology evidence="1">Single-pass type I membrane protein</topology>
    </subcellularLocation>
</comment>
<evidence type="ECO:0000313" key="10">
    <source>
        <dbReference type="EMBL" id="KAF3967147.1"/>
    </source>
</evidence>
<evidence type="ECO:0000256" key="4">
    <source>
        <dbReference type="ARBA" id="ARBA00022989"/>
    </source>
</evidence>
<keyword evidence="4 8" id="KW-1133">Transmembrane helix</keyword>
<dbReference type="PANTHER" id="PTHR48061:SF46">
    <property type="entry name" value="LEUCINE-RICH REPEAT-CONTAINING N-TERMINAL PLANT-TYPE DOMAIN-CONTAINING PROTEIN"/>
    <property type="match status" value="1"/>
</dbReference>
<keyword evidence="3 9" id="KW-0732">Signal</keyword>
<sequence length="300" mass="34426">MLLAPRLYLLFHLLYQCQYAIQNRALLCSNSRTHFHFPMTIQFHFITGHVIGIDVSCSQLQGTIHSNSSLFSLQHLQRLNLSYNDFSGSKLSPKFGWFVNMTHLNLTTCNFTGEVPYEISYLSKLVSLDLSRNGNMKLEDSSLQRLIRNQTKLSELFFTQVDMSLVSPNSFMNLSSSLTSLCLYDCQLKGRFPYNIFHLPNLHFLDLRYNHNLTGSIPKYNWSSPLKVLGFSETGFPIDLPNLIRQQSLASTTIQEDDLKLQVYWKVVLLGYACGLLFGLGMGYFVFTIGKPKWLMKMVE</sequence>
<reference evidence="10" key="1">
    <citation type="submission" date="2020-03" db="EMBL/GenBank/DDBJ databases">
        <title>Castanea mollissima Vanexum genome sequencing.</title>
        <authorList>
            <person name="Staton M."/>
        </authorList>
    </citation>
    <scope>NUCLEOTIDE SEQUENCE</scope>
    <source>
        <tissue evidence="10">Leaf</tissue>
    </source>
</reference>
<dbReference type="EMBL" id="JRKL02000941">
    <property type="protein sequence ID" value="KAF3967147.1"/>
    <property type="molecule type" value="Genomic_DNA"/>
</dbReference>
<keyword evidence="6" id="KW-0675">Receptor</keyword>
<gene>
    <name evidence="10" type="ORF">CMV_008819</name>
</gene>
<dbReference type="PANTHER" id="PTHR48061">
    <property type="entry name" value="LEUCINE-RICH REPEAT RECEPTOR PROTEIN KINASE EMS1-LIKE-RELATED"/>
    <property type="match status" value="1"/>
</dbReference>
<evidence type="ECO:0000256" key="3">
    <source>
        <dbReference type="ARBA" id="ARBA00022729"/>
    </source>
</evidence>
<keyword evidence="5 8" id="KW-0472">Membrane</keyword>
<dbReference type="OrthoDB" id="1305316at2759"/>
<feature type="signal peptide" evidence="9">
    <location>
        <begin position="1"/>
        <end position="20"/>
    </location>
</feature>
<feature type="transmembrane region" description="Helical" evidence="8">
    <location>
        <begin position="263"/>
        <end position="287"/>
    </location>
</feature>
<dbReference type="Proteomes" id="UP000737018">
    <property type="component" value="Unassembled WGS sequence"/>
</dbReference>
<evidence type="ECO:0000256" key="7">
    <source>
        <dbReference type="ARBA" id="ARBA00023180"/>
    </source>
</evidence>
<comment type="caution">
    <text evidence="10">The sequence shown here is derived from an EMBL/GenBank/DDBJ whole genome shotgun (WGS) entry which is preliminary data.</text>
</comment>
<protein>
    <submittedName>
        <fullName evidence="10">Uncharacterized protein</fullName>
    </submittedName>
</protein>
<evidence type="ECO:0000256" key="1">
    <source>
        <dbReference type="ARBA" id="ARBA00004479"/>
    </source>
</evidence>
<evidence type="ECO:0000256" key="6">
    <source>
        <dbReference type="ARBA" id="ARBA00023170"/>
    </source>
</evidence>
<evidence type="ECO:0000256" key="5">
    <source>
        <dbReference type="ARBA" id="ARBA00023136"/>
    </source>
</evidence>
<organism evidence="10 11">
    <name type="scientific">Castanea mollissima</name>
    <name type="common">Chinese chestnut</name>
    <dbReference type="NCBI Taxonomy" id="60419"/>
    <lineage>
        <taxon>Eukaryota</taxon>
        <taxon>Viridiplantae</taxon>
        <taxon>Streptophyta</taxon>
        <taxon>Embryophyta</taxon>
        <taxon>Tracheophyta</taxon>
        <taxon>Spermatophyta</taxon>
        <taxon>Magnoliopsida</taxon>
        <taxon>eudicotyledons</taxon>
        <taxon>Gunneridae</taxon>
        <taxon>Pentapetalae</taxon>
        <taxon>rosids</taxon>
        <taxon>fabids</taxon>
        <taxon>Fagales</taxon>
        <taxon>Fagaceae</taxon>
        <taxon>Castanea</taxon>
    </lineage>
</organism>
<evidence type="ECO:0000256" key="2">
    <source>
        <dbReference type="ARBA" id="ARBA00022692"/>
    </source>
</evidence>
<keyword evidence="11" id="KW-1185">Reference proteome</keyword>
<accession>A0A8J4R7Y6</accession>
<keyword evidence="2 8" id="KW-0812">Transmembrane</keyword>
<dbReference type="InterPro" id="IPR046956">
    <property type="entry name" value="RLP23-like"/>
</dbReference>
<dbReference type="SUPFAM" id="SSF52047">
    <property type="entry name" value="RNI-like"/>
    <property type="match status" value="1"/>
</dbReference>
<dbReference type="Pfam" id="PF00560">
    <property type="entry name" value="LRR_1"/>
    <property type="match status" value="2"/>
</dbReference>
<evidence type="ECO:0000256" key="8">
    <source>
        <dbReference type="SAM" id="Phobius"/>
    </source>
</evidence>
<keyword evidence="7" id="KW-0325">Glycoprotein</keyword>
<proteinExistence type="predicted"/>
<evidence type="ECO:0000313" key="11">
    <source>
        <dbReference type="Proteomes" id="UP000737018"/>
    </source>
</evidence>
<dbReference type="GO" id="GO:0016020">
    <property type="term" value="C:membrane"/>
    <property type="evidence" value="ECO:0007669"/>
    <property type="project" value="UniProtKB-SubCell"/>
</dbReference>
<dbReference type="InterPro" id="IPR001611">
    <property type="entry name" value="Leu-rich_rpt"/>
</dbReference>
<feature type="chain" id="PRO_5035261162" evidence="9">
    <location>
        <begin position="21"/>
        <end position="300"/>
    </location>
</feature>
<name>A0A8J4R7Y6_9ROSI</name>
<dbReference type="AlphaFoldDB" id="A0A8J4R7Y6"/>